<reference evidence="5" key="2">
    <citation type="submission" date="2025-09" db="UniProtKB">
        <authorList>
            <consortium name="Ensembl"/>
        </authorList>
    </citation>
    <scope>IDENTIFICATION</scope>
</reference>
<evidence type="ECO:0000313" key="5">
    <source>
        <dbReference type="Ensembl" id="ENSKMAP00000022707.1"/>
    </source>
</evidence>
<dbReference type="InterPro" id="IPR048270">
    <property type="entry name" value="PNMA_C"/>
</dbReference>
<feature type="region of interest" description="Disordered" evidence="1">
    <location>
        <begin position="331"/>
        <end position="359"/>
    </location>
</feature>
<dbReference type="PANTHER" id="PTHR23095:SF51">
    <property type="entry name" value="PARANEOPLASTIC ANTIGEN MA1 HOMOLOG-RELATED"/>
    <property type="match status" value="1"/>
</dbReference>
<feature type="signal peptide" evidence="2">
    <location>
        <begin position="1"/>
        <end position="20"/>
    </location>
</feature>
<name>A0A3Q3GGF0_KRYMA</name>
<feature type="domain" description="Paraneoplastic antigen Ma-like N-terminal" evidence="4">
    <location>
        <begin position="3"/>
        <end position="90"/>
    </location>
</feature>
<sequence>LLMTLMILWCDTETIDVTHAILVVGVGKDLEVAKIEEELHSVRCWGRVRGTKPYSDGDGVLVLCECKEVIDPSLVPPEVRPNDGAIWKIITHAQQPTTSAPAEDFSVKLQRFLSSEGKTFADIQSMSSTDESVLRAMVDVVSRTTRSQTESHGYRRLRIFSGITPTPAGEETLEYWLEQATLMVQESELTEQEKRRRILEGLRGPALEIVKSLRLSKPRATAQEFLDAMDCAFGSAESAEDLYFSFRLIQQKSGEKLSDYVRRIEPFLAKVVKKGGVSANEKDKVRVEQLLRGAIDSDLMLLQLRLKERRSTPPNFLDLLSEIRTEEEYQQTRKKTQRLSSFPLDGDKSQSEQRTQEENQAMVGFHKTKTAASHSYKKRHSLPQLLHGISHHQNLYKRIKGALDALHKRMHIKRAVCFPFRADRLCIMHSLAAALLERLKD</sequence>
<evidence type="ECO:0000256" key="2">
    <source>
        <dbReference type="SAM" id="SignalP"/>
    </source>
</evidence>
<reference evidence="5" key="1">
    <citation type="submission" date="2025-08" db="UniProtKB">
        <authorList>
            <consortium name="Ensembl"/>
        </authorList>
    </citation>
    <scope>IDENTIFICATION</scope>
</reference>
<evidence type="ECO:0000313" key="6">
    <source>
        <dbReference type="Proteomes" id="UP000264800"/>
    </source>
</evidence>
<feature type="domain" description="Paraneoplastic antigen Ma-like C-terminal" evidence="3">
    <location>
        <begin position="160"/>
        <end position="320"/>
    </location>
</feature>
<proteinExistence type="predicted"/>
<feature type="compositionally biased region" description="Basic and acidic residues" evidence="1">
    <location>
        <begin position="345"/>
        <end position="357"/>
    </location>
</feature>
<accession>A0A3Q3GGF0</accession>
<evidence type="ECO:0000259" key="4">
    <source>
        <dbReference type="Pfam" id="PF20846"/>
    </source>
</evidence>
<dbReference type="OMA" id="IVEECDC"/>
<evidence type="ECO:0000256" key="1">
    <source>
        <dbReference type="SAM" id="MobiDB-lite"/>
    </source>
</evidence>
<dbReference type="AlphaFoldDB" id="A0A3Q3GGF0"/>
<dbReference type="Pfam" id="PF20846">
    <property type="entry name" value="PNMA_N"/>
    <property type="match status" value="1"/>
</dbReference>
<dbReference type="Ensembl" id="ENSKMAT00000022996.1">
    <property type="protein sequence ID" value="ENSKMAP00000022707.1"/>
    <property type="gene ID" value="ENSKMAG00000016861.1"/>
</dbReference>
<organism evidence="5 6">
    <name type="scientific">Kryptolebias marmoratus</name>
    <name type="common">Mangrove killifish</name>
    <name type="synonym">Rivulus marmoratus</name>
    <dbReference type="NCBI Taxonomy" id="37003"/>
    <lineage>
        <taxon>Eukaryota</taxon>
        <taxon>Metazoa</taxon>
        <taxon>Chordata</taxon>
        <taxon>Craniata</taxon>
        <taxon>Vertebrata</taxon>
        <taxon>Euteleostomi</taxon>
        <taxon>Actinopterygii</taxon>
        <taxon>Neopterygii</taxon>
        <taxon>Teleostei</taxon>
        <taxon>Neoteleostei</taxon>
        <taxon>Acanthomorphata</taxon>
        <taxon>Ovalentaria</taxon>
        <taxon>Atherinomorphae</taxon>
        <taxon>Cyprinodontiformes</taxon>
        <taxon>Rivulidae</taxon>
        <taxon>Kryptolebias</taxon>
    </lineage>
</organism>
<dbReference type="GeneTree" id="ENSGT01030000234522"/>
<protein>
    <submittedName>
        <fullName evidence="5">Uncharacterized protein</fullName>
    </submittedName>
</protein>
<evidence type="ECO:0000259" key="3">
    <source>
        <dbReference type="Pfam" id="PF14893"/>
    </source>
</evidence>
<dbReference type="Pfam" id="PF14893">
    <property type="entry name" value="PNMA"/>
    <property type="match status" value="1"/>
</dbReference>
<keyword evidence="2" id="KW-0732">Signal</keyword>
<dbReference type="Proteomes" id="UP000264800">
    <property type="component" value="Unplaced"/>
</dbReference>
<feature type="chain" id="PRO_5018741137" evidence="2">
    <location>
        <begin position="21"/>
        <end position="441"/>
    </location>
</feature>
<dbReference type="InterPro" id="IPR048271">
    <property type="entry name" value="PNMA_N"/>
</dbReference>
<dbReference type="PANTHER" id="PTHR23095">
    <property type="entry name" value="PARANEOPLASTIC ANTIGEN"/>
    <property type="match status" value="1"/>
</dbReference>
<dbReference type="InterPro" id="IPR026523">
    <property type="entry name" value="PNMA"/>
</dbReference>
<keyword evidence="6" id="KW-1185">Reference proteome</keyword>